<protein>
    <recommendedName>
        <fullName evidence="1">STAS domain-containing protein</fullName>
    </recommendedName>
</protein>
<dbReference type="AlphaFoldDB" id="A0A0J6Y4T1"/>
<dbReference type="Pfam" id="PF13466">
    <property type="entry name" value="STAS_2"/>
    <property type="match status" value="1"/>
</dbReference>
<proteinExistence type="predicted"/>
<dbReference type="PROSITE" id="PS50801">
    <property type="entry name" value="STAS"/>
    <property type="match status" value="1"/>
</dbReference>
<dbReference type="OrthoDB" id="4628340at2"/>
<dbReference type="InterPro" id="IPR058548">
    <property type="entry name" value="MlaB-like_STAS"/>
</dbReference>
<dbReference type="InterPro" id="IPR036513">
    <property type="entry name" value="STAS_dom_sf"/>
</dbReference>
<dbReference type="Gene3D" id="3.30.750.24">
    <property type="entry name" value="STAS domain"/>
    <property type="match status" value="1"/>
</dbReference>
<dbReference type="STRING" id="1807.MOBUDSM44075_05094"/>
<gene>
    <name evidence="3" type="ORF">MOBUDSM44075_05094</name>
    <name evidence="2" type="ORF">WN67_11820</name>
</gene>
<evidence type="ECO:0000313" key="2">
    <source>
        <dbReference type="EMBL" id="KKF01790.1"/>
    </source>
</evidence>
<dbReference type="CDD" id="cd07043">
    <property type="entry name" value="STAS_anti-anti-sigma_factors"/>
    <property type="match status" value="1"/>
</dbReference>
<accession>A0A0J6Y4T1</accession>
<dbReference type="Proteomes" id="UP000036313">
    <property type="component" value="Unassembled WGS sequence"/>
</dbReference>
<organism evidence="3 5">
    <name type="scientific">Mycolicibacterium obuense</name>
    <dbReference type="NCBI Taxonomy" id="1807"/>
    <lineage>
        <taxon>Bacteria</taxon>
        <taxon>Bacillati</taxon>
        <taxon>Actinomycetota</taxon>
        <taxon>Actinomycetes</taxon>
        <taxon>Mycobacteriales</taxon>
        <taxon>Mycobacteriaceae</taxon>
        <taxon>Mycolicibacterium</taxon>
    </lineage>
</organism>
<reference evidence="3 5" key="1">
    <citation type="journal article" date="2015" name="Genome Biol. Evol.">
        <title>Characterization of Three Mycobacterium spp. with Potential Use in Bioremediation by Genome Sequencing and Comparative Genomics.</title>
        <authorList>
            <person name="Das S."/>
            <person name="Pettersson B.M."/>
            <person name="Behra P.R."/>
            <person name="Ramesh M."/>
            <person name="Dasgupta S."/>
            <person name="Bhattacharya A."/>
            <person name="Kirsebom L.A."/>
        </authorList>
    </citation>
    <scope>NUCLEOTIDE SEQUENCE [LARGE SCALE GENOMIC DNA]</scope>
    <source>
        <strain evidence="3 5">DSM 44075</strain>
    </source>
</reference>
<dbReference type="RefSeq" id="WP_046363214.1">
    <property type="nucleotide sequence ID" value="NZ_CALTXN010000017.1"/>
</dbReference>
<feature type="domain" description="STAS" evidence="1">
    <location>
        <begin position="5"/>
        <end position="68"/>
    </location>
</feature>
<dbReference type="EMBL" id="LAUZ02000019">
    <property type="protein sequence ID" value="KKF01790.1"/>
    <property type="molecule type" value="Genomic_DNA"/>
</dbReference>
<evidence type="ECO:0000259" key="1">
    <source>
        <dbReference type="PROSITE" id="PS50801"/>
    </source>
</evidence>
<reference evidence="2 4" key="2">
    <citation type="submission" date="2015-04" db="EMBL/GenBank/DDBJ databases">
        <title>Genome sequence of Mycobacterium obuense UC1.</title>
        <authorList>
            <person name="Greninger A.L."/>
            <person name="Cunningham G."/>
            <person name="Chiu C.Y."/>
            <person name="Miller S."/>
        </authorList>
    </citation>
    <scope>NUCLEOTIDE SEQUENCE [LARGE SCALE GENOMIC DNA]</scope>
    <source>
        <strain evidence="2 4">UC1</strain>
    </source>
</reference>
<dbReference type="Proteomes" id="UP000034150">
    <property type="component" value="Unassembled WGS sequence"/>
</dbReference>
<evidence type="ECO:0000313" key="4">
    <source>
        <dbReference type="Proteomes" id="UP000034150"/>
    </source>
</evidence>
<dbReference type="SUPFAM" id="SSF52091">
    <property type="entry name" value="SpoIIaa-like"/>
    <property type="match status" value="1"/>
</dbReference>
<sequence length="111" mass="11096">MPTQLSFDVVAVAGDLRLVAAGEIDLSNIGAFRQALADVTAEATRSGAPLTVDLAGVGYLDSAAINVLYAAADDIAAIVAPPLLMTTLRVSGLAEIVTVDMASAEPAGPAS</sequence>
<evidence type="ECO:0000313" key="5">
    <source>
        <dbReference type="Proteomes" id="UP000036313"/>
    </source>
</evidence>
<dbReference type="EMBL" id="JYNU01000058">
    <property type="protein sequence ID" value="KMO68096.1"/>
    <property type="molecule type" value="Genomic_DNA"/>
</dbReference>
<evidence type="ECO:0000313" key="3">
    <source>
        <dbReference type="EMBL" id="KMO68096.1"/>
    </source>
</evidence>
<dbReference type="InterPro" id="IPR002645">
    <property type="entry name" value="STAS_dom"/>
</dbReference>
<dbReference type="PATRIC" id="fig|1807.13.peg.2148"/>
<name>A0A0J6Y4T1_9MYCO</name>
<keyword evidence="4" id="KW-1185">Reference proteome</keyword>
<comment type="caution">
    <text evidence="3">The sequence shown here is derived from an EMBL/GenBank/DDBJ whole genome shotgun (WGS) entry which is preliminary data.</text>
</comment>